<dbReference type="AlphaFoldDB" id="A0A1G8YHS2"/>
<evidence type="ECO:0000313" key="7">
    <source>
        <dbReference type="Proteomes" id="UP000198694"/>
    </source>
</evidence>
<evidence type="ECO:0000256" key="5">
    <source>
        <dbReference type="ARBA" id="ARBA00023277"/>
    </source>
</evidence>
<name>A0A1G8YHS2_9BACI</name>
<evidence type="ECO:0000256" key="1">
    <source>
        <dbReference type="ARBA" id="ARBA00004761"/>
    </source>
</evidence>
<dbReference type="OrthoDB" id="9802667at2"/>
<evidence type="ECO:0000256" key="4">
    <source>
        <dbReference type="ARBA" id="ARBA00023239"/>
    </source>
</evidence>
<sequence>MNNVLDIVQKEKIIAIVRLDGADQVEEVAKSLYRGGIRVIEVTMNTPGALDAIQTINKMEQDITVGAGTVLDASSAAAAIRAGAKFLLAPSLNTATIETGNRYGVPVVPGVMTPTEALTAQEAGASMVKVFPVRSLGPSFAKDLKGPLPQTEIMAVGGVSVSNAGEYLKAGWDALGIGGSLVNPQLVKEKRFEEIEQSARQYIKARDENIQ</sequence>
<dbReference type="GO" id="GO:0016829">
    <property type="term" value="F:lyase activity"/>
    <property type="evidence" value="ECO:0007669"/>
    <property type="project" value="UniProtKB-KW"/>
</dbReference>
<keyword evidence="7" id="KW-1185">Reference proteome</keyword>
<dbReference type="Proteomes" id="UP000198694">
    <property type="component" value="Unassembled WGS sequence"/>
</dbReference>
<reference evidence="6 7" key="1">
    <citation type="submission" date="2016-10" db="EMBL/GenBank/DDBJ databases">
        <authorList>
            <person name="de Groot N.N."/>
        </authorList>
    </citation>
    <scope>NUCLEOTIDE SEQUENCE [LARGE SCALE GENOMIC DNA]</scope>
    <source>
        <strain evidence="6 7">CGMCC 1.6502</strain>
    </source>
</reference>
<accession>A0A1G8YHS2</accession>
<organism evidence="6 7">
    <name type="scientific">Sediminibacillus albus</name>
    <dbReference type="NCBI Taxonomy" id="407036"/>
    <lineage>
        <taxon>Bacteria</taxon>
        <taxon>Bacillati</taxon>
        <taxon>Bacillota</taxon>
        <taxon>Bacilli</taxon>
        <taxon>Bacillales</taxon>
        <taxon>Bacillaceae</taxon>
        <taxon>Sediminibacillus</taxon>
    </lineage>
</organism>
<evidence type="ECO:0000256" key="2">
    <source>
        <dbReference type="ARBA" id="ARBA00006906"/>
    </source>
</evidence>
<dbReference type="EMBL" id="FNFL01000002">
    <property type="protein sequence ID" value="SDK02281.1"/>
    <property type="molecule type" value="Genomic_DNA"/>
</dbReference>
<gene>
    <name evidence="6" type="ORF">SAMN05216243_1623</name>
</gene>
<dbReference type="STRING" id="407036.SAMN05216243_1623"/>
<dbReference type="InterPro" id="IPR000887">
    <property type="entry name" value="Aldlse_KDPG_KHG"/>
</dbReference>
<comment type="pathway">
    <text evidence="1">Carbohydrate acid metabolism.</text>
</comment>
<dbReference type="Gene3D" id="3.20.20.70">
    <property type="entry name" value="Aldolase class I"/>
    <property type="match status" value="1"/>
</dbReference>
<proteinExistence type="inferred from homology"/>
<dbReference type="PANTHER" id="PTHR30246:SF1">
    <property type="entry name" value="2-DEHYDRO-3-DEOXY-6-PHOSPHOGALACTONATE ALDOLASE-RELATED"/>
    <property type="match status" value="1"/>
</dbReference>
<evidence type="ECO:0000256" key="3">
    <source>
        <dbReference type="ARBA" id="ARBA00011233"/>
    </source>
</evidence>
<protein>
    <submittedName>
        <fullName evidence="6">2-dehydro-3-deoxyphosphogluconate aldolase / (4S)-4-hydroxy-2-oxoglutarate aldolase</fullName>
    </submittedName>
</protein>
<dbReference type="NCBIfam" id="TIGR01182">
    <property type="entry name" value="eda"/>
    <property type="match status" value="1"/>
</dbReference>
<dbReference type="InterPro" id="IPR013785">
    <property type="entry name" value="Aldolase_TIM"/>
</dbReference>
<dbReference type="CDD" id="cd00452">
    <property type="entry name" value="KDPG_aldolase"/>
    <property type="match status" value="1"/>
</dbReference>
<keyword evidence="5" id="KW-0119">Carbohydrate metabolism</keyword>
<dbReference type="RefSeq" id="WP_093212873.1">
    <property type="nucleotide sequence ID" value="NZ_FNFL01000002.1"/>
</dbReference>
<evidence type="ECO:0000313" key="6">
    <source>
        <dbReference type="EMBL" id="SDK02281.1"/>
    </source>
</evidence>
<keyword evidence="4" id="KW-0456">Lyase</keyword>
<dbReference type="PANTHER" id="PTHR30246">
    <property type="entry name" value="2-KETO-3-DEOXY-6-PHOSPHOGLUCONATE ALDOLASE"/>
    <property type="match status" value="1"/>
</dbReference>
<dbReference type="SUPFAM" id="SSF51569">
    <property type="entry name" value="Aldolase"/>
    <property type="match status" value="1"/>
</dbReference>
<comment type="subunit">
    <text evidence="3">Homotrimer.</text>
</comment>
<comment type="similarity">
    <text evidence="2">Belongs to the KHG/KDPG aldolase family.</text>
</comment>
<dbReference type="Pfam" id="PF01081">
    <property type="entry name" value="Aldolase"/>
    <property type="match status" value="1"/>
</dbReference>